<dbReference type="EMBL" id="HBEY01020540">
    <property type="protein sequence ID" value="CAD8606511.1"/>
    <property type="molecule type" value="Transcribed_RNA"/>
</dbReference>
<keyword evidence="2" id="KW-0812">Transmembrane</keyword>
<protein>
    <submittedName>
        <fullName evidence="3">Uncharacterized protein</fullName>
    </submittedName>
</protein>
<feature type="region of interest" description="Disordered" evidence="1">
    <location>
        <begin position="49"/>
        <end position="68"/>
    </location>
</feature>
<evidence type="ECO:0000256" key="1">
    <source>
        <dbReference type="SAM" id="MobiDB-lite"/>
    </source>
</evidence>
<reference evidence="3" key="1">
    <citation type="submission" date="2021-01" db="EMBL/GenBank/DDBJ databases">
        <authorList>
            <person name="Corre E."/>
            <person name="Pelletier E."/>
            <person name="Niang G."/>
            <person name="Scheremetjew M."/>
            <person name="Finn R."/>
            <person name="Kale V."/>
            <person name="Holt S."/>
            <person name="Cochrane G."/>
            <person name="Meng A."/>
            <person name="Brown T."/>
            <person name="Cohen L."/>
        </authorList>
    </citation>
    <scope>NUCLEOTIDE SEQUENCE</scope>
    <source>
        <strain evidence="3">PLY182g</strain>
    </source>
</reference>
<gene>
    <name evidence="3" type="ORF">CPEL01642_LOCUS9846</name>
</gene>
<accession>A0A7S0LD47</accession>
<sequence>MQRMLSTPRSILRCSGIRPPPVLHAWYTAPLDTRLLLLCVRRLGNSSESKGLVESSKKRDDETALDAAQPLKRDGLEVKVWGSNLELPEVSKKEAENSYLDATDVTRAIMPPMGLVNQTRDDFSKDRFNYVSTNLNPASQYVVMGGKNKVAPVAVSQGAIAIASLLVLMSAITSVLYIKKEWQVTSFKELGDRLREKGSARREAIESGNAAMLVRTVSQTADTTVKGNVDLIRRPTQQMAGTLTTTFQGGVVRRSGASEEGQ</sequence>
<proteinExistence type="predicted"/>
<organism evidence="3">
    <name type="scientific">Coccolithus braarudii</name>
    <dbReference type="NCBI Taxonomy" id="221442"/>
    <lineage>
        <taxon>Eukaryota</taxon>
        <taxon>Haptista</taxon>
        <taxon>Haptophyta</taxon>
        <taxon>Prymnesiophyceae</taxon>
        <taxon>Coccolithales</taxon>
        <taxon>Coccolithaceae</taxon>
        <taxon>Coccolithus</taxon>
    </lineage>
</organism>
<evidence type="ECO:0000256" key="2">
    <source>
        <dbReference type="SAM" id="Phobius"/>
    </source>
</evidence>
<evidence type="ECO:0000313" key="3">
    <source>
        <dbReference type="EMBL" id="CAD8606511.1"/>
    </source>
</evidence>
<name>A0A7S0LD47_9EUKA</name>
<dbReference type="AlphaFoldDB" id="A0A7S0LD47"/>
<keyword evidence="2" id="KW-1133">Transmembrane helix</keyword>
<feature type="transmembrane region" description="Helical" evidence="2">
    <location>
        <begin position="158"/>
        <end position="178"/>
    </location>
</feature>
<keyword evidence="2" id="KW-0472">Membrane</keyword>